<evidence type="ECO:0000256" key="10">
    <source>
        <dbReference type="ARBA" id="ARBA00023140"/>
    </source>
</evidence>
<evidence type="ECO:0000259" key="12">
    <source>
        <dbReference type="Pfam" id="PF01756"/>
    </source>
</evidence>
<dbReference type="SUPFAM" id="SSF47203">
    <property type="entry name" value="Acyl-CoA dehydrogenase C-terminal domain-like"/>
    <property type="match status" value="2"/>
</dbReference>
<evidence type="ECO:0000256" key="1">
    <source>
        <dbReference type="ARBA" id="ARBA00001974"/>
    </source>
</evidence>
<keyword evidence="6" id="KW-0274">FAD</keyword>
<protein>
    <recommendedName>
        <fullName evidence="4">acyl-CoA oxidase</fullName>
        <ecNumber evidence="4">1.3.3.6</ecNumber>
    </recommendedName>
</protein>
<evidence type="ECO:0000259" key="14">
    <source>
        <dbReference type="Pfam" id="PF02771"/>
    </source>
</evidence>
<feature type="compositionally biased region" description="Basic and acidic residues" evidence="11">
    <location>
        <begin position="20"/>
        <end position="41"/>
    </location>
</feature>
<gene>
    <name evidence="16" type="ORF">AN277_0208880</name>
    <name evidence="17" type="ORF">I6G21_09355</name>
</gene>
<feature type="region of interest" description="Disordered" evidence="11">
    <location>
        <begin position="1"/>
        <end position="41"/>
    </location>
</feature>
<dbReference type="InterPro" id="IPR006091">
    <property type="entry name" value="Acyl-CoA_Oxase/DH_mid-dom"/>
</dbReference>
<comment type="cofactor">
    <cofactor evidence="1">
        <name>FAD</name>
        <dbReference type="ChEBI" id="CHEBI:57692"/>
    </cofactor>
</comment>
<dbReference type="Proteomes" id="UP000053171">
    <property type="component" value="Unassembled WGS sequence"/>
</dbReference>
<dbReference type="InterPro" id="IPR013786">
    <property type="entry name" value="AcylCoA_DH/ox_N"/>
</dbReference>
<feature type="domain" description="Acyl-CoA oxidase C-alpha1" evidence="15">
    <location>
        <begin position="312"/>
        <end position="470"/>
    </location>
</feature>
<keyword evidence="18" id="KW-1185">Reference proteome</keyword>
<feature type="domain" description="Acyl-CoA oxidase C-terminal" evidence="12">
    <location>
        <begin position="529"/>
        <end position="667"/>
    </location>
</feature>
<dbReference type="Gene3D" id="1.20.140.10">
    <property type="entry name" value="Butyryl-CoA Dehydrogenase, subunit A, domain 3"/>
    <property type="match status" value="2"/>
</dbReference>
<dbReference type="InterPro" id="IPR055060">
    <property type="entry name" value="ACOX_C_alpha1"/>
</dbReference>
<reference evidence="16 18" key="3">
    <citation type="submission" date="2016-06" db="EMBL/GenBank/DDBJ databases">
        <title>Identification of putative biosynthetic pathways for the production of bioactive secondary metabolites by the marine actinomycete Kocuria kristinae RUTW2-3.</title>
        <authorList>
            <person name="Waterworth S.C."/>
            <person name="Walmsley T.A."/>
            <person name="Matongo T."/>
            <person name="Davies-Coleman M.T."/>
            <person name="Dorrington R.A."/>
        </authorList>
    </citation>
    <scope>NUCLEOTIDE SEQUENCE [LARGE SCALE GENOMIC DNA]</scope>
    <source>
        <strain evidence="18">RuSp02-3</strain>
        <strain evidence="16">RUTW2-3</strain>
    </source>
</reference>
<keyword evidence="8" id="KW-0560">Oxidoreductase</keyword>
<evidence type="ECO:0000313" key="17">
    <source>
        <dbReference type="EMBL" id="QPT53455.1"/>
    </source>
</evidence>
<dbReference type="Pfam" id="PF22924">
    <property type="entry name" value="ACOX_C_alpha1"/>
    <property type="match status" value="1"/>
</dbReference>
<keyword evidence="10" id="KW-0576">Peroxisome</keyword>
<dbReference type="Pfam" id="PF02771">
    <property type="entry name" value="Acyl-CoA_dh_N"/>
    <property type="match status" value="1"/>
</dbReference>
<dbReference type="InterPro" id="IPR012258">
    <property type="entry name" value="Acyl-CoA_oxidase"/>
</dbReference>
<dbReference type="Gene3D" id="2.40.110.10">
    <property type="entry name" value="Butyryl-CoA Dehydrogenase, subunit A, domain 2"/>
    <property type="match status" value="1"/>
</dbReference>
<evidence type="ECO:0000256" key="6">
    <source>
        <dbReference type="ARBA" id="ARBA00022827"/>
    </source>
</evidence>
<reference evidence="17 19" key="4">
    <citation type="submission" date="2020-12" db="EMBL/GenBank/DDBJ databases">
        <title>FDA dAtabase for Regulatory Grade micrObial Sequences (FDA-ARGOS): Supporting development and validation of Infectious Disease Dx tests.</title>
        <authorList>
            <person name="Sproer C."/>
            <person name="Gronow S."/>
            <person name="Severitt S."/>
            <person name="Schroder I."/>
            <person name="Tallon L."/>
            <person name="Sadzewicz L."/>
            <person name="Zhao X."/>
            <person name="Boylan J."/>
            <person name="Ott S."/>
            <person name="Bowen H."/>
            <person name="Vavikolanu K."/>
            <person name="Mehta A."/>
            <person name="Aluvathingal J."/>
            <person name="Nadendla S."/>
            <person name="Lowell S."/>
            <person name="Myers T."/>
            <person name="Yan Y."/>
            <person name="Sichtig H."/>
        </authorList>
    </citation>
    <scope>NUCLEOTIDE SEQUENCE [LARGE SCALE GENOMIC DNA]</scope>
    <source>
        <strain evidence="17 19">FDAARGOS_864</strain>
    </source>
</reference>
<name>A0A199NRX3_9MICC</name>
<proteinExistence type="inferred from homology"/>
<comment type="similarity">
    <text evidence="3">Belongs to the acyl-CoA oxidase family.</text>
</comment>
<dbReference type="Pfam" id="PF01756">
    <property type="entry name" value="ACOX"/>
    <property type="match status" value="1"/>
</dbReference>
<organism evidence="16 18">
    <name type="scientific">Rothia kristinae</name>
    <dbReference type="NCBI Taxonomy" id="37923"/>
    <lineage>
        <taxon>Bacteria</taxon>
        <taxon>Bacillati</taxon>
        <taxon>Actinomycetota</taxon>
        <taxon>Actinomycetes</taxon>
        <taxon>Micrococcales</taxon>
        <taxon>Micrococcaceae</taxon>
        <taxon>Rothia</taxon>
    </lineage>
</organism>
<evidence type="ECO:0000256" key="5">
    <source>
        <dbReference type="ARBA" id="ARBA00022630"/>
    </source>
</evidence>
<dbReference type="GO" id="GO:0055088">
    <property type="term" value="P:lipid homeostasis"/>
    <property type="evidence" value="ECO:0007669"/>
    <property type="project" value="TreeGrafter"/>
</dbReference>
<dbReference type="Gene3D" id="1.10.540.10">
    <property type="entry name" value="Acyl-CoA dehydrogenase/oxidase, N-terminal domain"/>
    <property type="match status" value="1"/>
</dbReference>
<dbReference type="GO" id="GO:0003997">
    <property type="term" value="F:acyl-CoA oxidase activity"/>
    <property type="evidence" value="ECO:0007669"/>
    <property type="project" value="UniProtKB-EC"/>
</dbReference>
<feature type="region of interest" description="Disordered" evidence="11">
    <location>
        <begin position="689"/>
        <end position="713"/>
    </location>
</feature>
<dbReference type="EMBL" id="LJBJ02000019">
    <property type="protein sequence ID" value="OAX51446.1"/>
    <property type="molecule type" value="Genomic_DNA"/>
</dbReference>
<dbReference type="SUPFAM" id="SSF56645">
    <property type="entry name" value="Acyl-CoA dehydrogenase NM domain-like"/>
    <property type="match status" value="1"/>
</dbReference>
<evidence type="ECO:0000256" key="3">
    <source>
        <dbReference type="ARBA" id="ARBA00006288"/>
    </source>
</evidence>
<keyword evidence="5" id="KW-0285">Flavoprotein</keyword>
<evidence type="ECO:0000256" key="9">
    <source>
        <dbReference type="ARBA" id="ARBA00023098"/>
    </source>
</evidence>
<reference evidence="18" key="1">
    <citation type="submission" date="2016-04" db="EMBL/GenBank/DDBJ databases">
        <authorList>
            <person name="Waterworth S."/>
            <person name="Matcher G."/>
        </authorList>
    </citation>
    <scope>NUCLEOTIDE SEQUENCE [LARGE SCALE GENOMIC DNA]</scope>
    <source>
        <strain evidence="18">RuSp02-3</strain>
    </source>
</reference>
<dbReference type="PANTHER" id="PTHR10909">
    <property type="entry name" value="ELECTRON TRANSPORT OXIDOREDUCTASE"/>
    <property type="match status" value="1"/>
</dbReference>
<dbReference type="AlphaFoldDB" id="A0A199NRX3"/>
<keyword evidence="7" id="KW-0276">Fatty acid metabolism</keyword>
<evidence type="ECO:0000259" key="13">
    <source>
        <dbReference type="Pfam" id="PF02770"/>
    </source>
</evidence>
<dbReference type="InterPro" id="IPR046373">
    <property type="entry name" value="Acyl-CoA_Oxase/DH_mid-dom_sf"/>
</dbReference>
<dbReference type="InterPro" id="IPR037069">
    <property type="entry name" value="AcylCoA_DH/ox_N_sf"/>
</dbReference>
<dbReference type="InterPro" id="IPR002655">
    <property type="entry name" value="Acyl-CoA_oxidase_C"/>
</dbReference>
<sequence>MTLTEHPRTAPEPTPADDAATNREVPERRRSPRPDHARTLDTDALYAQLMGRWRAEREDTRKLIKDPALWKQPELTYHDQRQRVFEQLGILVQNQSVHRAYPAYVGGGENPGGNIAGFEELVAADPSLQIKAGVQWGLFGAAVHQLGTEEHHRKWLPGIMSLEIPGAFAMTEIGHGSDVAAIGTTATYDPDTQEFVINTPFKAAWKEYLGNAAVHGQAATVFAQLITRGVNHGVHCFFVPIRDAQLNLLPGVQSADDGMKGGLNGIDNGQLAFDHVRIPRENLLNRYGDVAEDGTYTSPIESPGRRFFTMLGTLVQGRVSLDGASTKAAQVGLSIALTYAYQRRQFDDGAGEEATLMSYQLHRRRLLPLLAQTYAASFAHHDLLEAFHDVFSGDNDTPESRAELETLAAGLKPISTWHALNTLQTCREACGGSGFITKNRFTGLYQDLDVYATFEGDNHILLQLVGKRLLGDYSKEFAGADFGSITKYVSSRAEDLALNRSGLRRVAQAVQDTADARKSANALKDPVAQAQLMRARVDNLIGRIADELRPARKMSKADAAEVFNSQQVRLIEAARSHAELLQWEALHRAVQEAEGVNAEVLTWLRDLFGMTLIEKNLGWYLSHGLLSTQRARTVESYILRLIDRIEPYTLDLVAAFGYEQEHLRAEISSGIEAERQEEARAYYRDLRASSEAPVEEKTLRARQTGAGKTARRR</sequence>
<dbReference type="GO" id="GO:0005504">
    <property type="term" value="F:fatty acid binding"/>
    <property type="evidence" value="ECO:0007669"/>
    <property type="project" value="TreeGrafter"/>
</dbReference>
<dbReference type="Proteomes" id="UP000594975">
    <property type="component" value="Chromosome"/>
</dbReference>
<dbReference type="EC" id="1.3.3.6" evidence="4"/>
<feature type="compositionally biased region" description="Basic and acidic residues" evidence="11">
    <location>
        <begin position="689"/>
        <end position="699"/>
    </location>
</feature>
<dbReference type="FunFam" id="1.20.140.10:FF:000010">
    <property type="entry name" value="Acyl-coenzyme A oxidase"/>
    <property type="match status" value="1"/>
</dbReference>
<dbReference type="InterPro" id="IPR009100">
    <property type="entry name" value="AcylCoA_DH/oxidase_NM_dom_sf"/>
</dbReference>
<accession>A0A199NRX3</accession>
<dbReference type="GeneID" id="61263599"/>
<evidence type="ECO:0000256" key="11">
    <source>
        <dbReference type="SAM" id="MobiDB-lite"/>
    </source>
</evidence>
<dbReference type="GO" id="GO:0071949">
    <property type="term" value="F:FAD binding"/>
    <property type="evidence" value="ECO:0007669"/>
    <property type="project" value="InterPro"/>
</dbReference>
<evidence type="ECO:0000256" key="7">
    <source>
        <dbReference type="ARBA" id="ARBA00022832"/>
    </source>
</evidence>
<dbReference type="Pfam" id="PF02770">
    <property type="entry name" value="Acyl-CoA_dh_M"/>
    <property type="match status" value="1"/>
</dbReference>
<dbReference type="RefSeq" id="WP_064725697.1">
    <property type="nucleotide sequence ID" value="NZ_CP065738.1"/>
</dbReference>
<reference evidence="16" key="2">
    <citation type="submission" date="2016-04" db="EMBL/GenBank/DDBJ databases">
        <authorList>
            <person name="Evans L.H."/>
            <person name="Alamgir A."/>
            <person name="Owens N."/>
            <person name="Weber N.D."/>
            <person name="Virtaneva K."/>
            <person name="Barbian K."/>
            <person name="Babar A."/>
            <person name="Rosenke K."/>
        </authorList>
    </citation>
    <scope>NUCLEOTIDE SEQUENCE [LARGE SCALE GENOMIC DNA]</scope>
    <source>
        <strain evidence="16">RUTW2-3</strain>
    </source>
</reference>
<dbReference type="PIRSF" id="PIRSF000168">
    <property type="entry name" value="Acyl-CoA_oxidase"/>
    <property type="match status" value="1"/>
</dbReference>
<evidence type="ECO:0000313" key="19">
    <source>
        <dbReference type="Proteomes" id="UP000594975"/>
    </source>
</evidence>
<keyword evidence="9" id="KW-0443">Lipid metabolism</keyword>
<evidence type="ECO:0000313" key="18">
    <source>
        <dbReference type="Proteomes" id="UP000053171"/>
    </source>
</evidence>
<feature type="domain" description="Acyl-CoA dehydrogenase/oxidase N-terminal" evidence="14">
    <location>
        <begin position="104"/>
        <end position="162"/>
    </location>
</feature>
<evidence type="ECO:0000313" key="16">
    <source>
        <dbReference type="EMBL" id="OAX51446.1"/>
    </source>
</evidence>
<dbReference type="InterPro" id="IPR036250">
    <property type="entry name" value="AcylCo_DH-like_C"/>
</dbReference>
<evidence type="ECO:0000256" key="4">
    <source>
        <dbReference type="ARBA" id="ARBA00012870"/>
    </source>
</evidence>
<dbReference type="GO" id="GO:0033540">
    <property type="term" value="P:fatty acid beta-oxidation using acyl-CoA oxidase"/>
    <property type="evidence" value="ECO:0007669"/>
    <property type="project" value="TreeGrafter"/>
</dbReference>
<evidence type="ECO:0000256" key="8">
    <source>
        <dbReference type="ARBA" id="ARBA00023002"/>
    </source>
</evidence>
<dbReference type="FunFam" id="2.40.110.10:FF:000005">
    <property type="entry name" value="Acyl-coenzyme A oxidase"/>
    <property type="match status" value="1"/>
</dbReference>
<dbReference type="EMBL" id="CP065738">
    <property type="protein sequence ID" value="QPT53455.1"/>
    <property type="molecule type" value="Genomic_DNA"/>
</dbReference>
<comment type="subcellular location">
    <subcellularLocation>
        <location evidence="2">Peroxisome</location>
    </subcellularLocation>
</comment>
<evidence type="ECO:0000256" key="2">
    <source>
        <dbReference type="ARBA" id="ARBA00004275"/>
    </source>
</evidence>
<evidence type="ECO:0000259" key="15">
    <source>
        <dbReference type="Pfam" id="PF22924"/>
    </source>
</evidence>
<dbReference type="KEGG" id="rkr:I6G21_09355"/>
<feature type="domain" description="Acyl-CoA oxidase/dehydrogenase middle" evidence="13">
    <location>
        <begin position="167"/>
        <end position="276"/>
    </location>
</feature>